<dbReference type="NCBIfam" id="TIGR00174">
    <property type="entry name" value="miaA"/>
    <property type="match status" value="1"/>
</dbReference>
<accession>A0A9D9IYK3</accession>
<dbReference type="GO" id="GO:0052381">
    <property type="term" value="F:tRNA dimethylallyltransferase activity"/>
    <property type="evidence" value="ECO:0007669"/>
    <property type="project" value="UniProtKB-UniRule"/>
</dbReference>
<keyword evidence="7 10" id="KW-0067">ATP-binding</keyword>
<dbReference type="InterPro" id="IPR039657">
    <property type="entry name" value="Dimethylallyltransferase"/>
</dbReference>
<evidence type="ECO:0000256" key="12">
    <source>
        <dbReference type="RuleBase" id="RU003784"/>
    </source>
</evidence>
<gene>
    <name evidence="10 14" type="primary">miaA</name>
    <name evidence="14" type="ORF">IAC87_02970</name>
</gene>
<dbReference type="SUPFAM" id="SSF52540">
    <property type="entry name" value="P-loop containing nucleoside triphosphate hydrolases"/>
    <property type="match status" value="1"/>
</dbReference>
<dbReference type="GO" id="GO:0006400">
    <property type="term" value="P:tRNA modification"/>
    <property type="evidence" value="ECO:0007669"/>
    <property type="project" value="TreeGrafter"/>
</dbReference>
<dbReference type="InterPro" id="IPR018022">
    <property type="entry name" value="IPT"/>
</dbReference>
<evidence type="ECO:0000256" key="5">
    <source>
        <dbReference type="ARBA" id="ARBA00022694"/>
    </source>
</evidence>
<evidence type="ECO:0000256" key="4">
    <source>
        <dbReference type="ARBA" id="ARBA00022679"/>
    </source>
</evidence>
<evidence type="ECO:0000256" key="1">
    <source>
        <dbReference type="ARBA" id="ARBA00001946"/>
    </source>
</evidence>
<keyword evidence="4 10" id="KW-0808">Transferase</keyword>
<reference evidence="14" key="1">
    <citation type="submission" date="2020-10" db="EMBL/GenBank/DDBJ databases">
        <authorList>
            <person name="Gilroy R."/>
        </authorList>
    </citation>
    <scope>NUCLEOTIDE SEQUENCE</scope>
    <source>
        <strain evidence="14">B3-2255</strain>
    </source>
</reference>
<comment type="subunit">
    <text evidence="10">Monomer.</text>
</comment>
<feature type="site" description="Interaction with substrate tRNA" evidence="10">
    <location>
        <position position="116"/>
    </location>
</feature>
<keyword evidence="6 10" id="KW-0547">Nucleotide-binding</keyword>
<evidence type="ECO:0000256" key="2">
    <source>
        <dbReference type="ARBA" id="ARBA00003213"/>
    </source>
</evidence>
<dbReference type="AlphaFoldDB" id="A0A9D9IYK3"/>
<dbReference type="EC" id="2.5.1.75" evidence="10"/>
<comment type="catalytic activity">
    <reaction evidence="9 10 11">
        <text>adenosine(37) in tRNA + dimethylallyl diphosphate = N(6)-dimethylallyladenosine(37) in tRNA + diphosphate</text>
        <dbReference type="Rhea" id="RHEA:26482"/>
        <dbReference type="Rhea" id="RHEA-COMP:10162"/>
        <dbReference type="Rhea" id="RHEA-COMP:10375"/>
        <dbReference type="ChEBI" id="CHEBI:33019"/>
        <dbReference type="ChEBI" id="CHEBI:57623"/>
        <dbReference type="ChEBI" id="CHEBI:74411"/>
        <dbReference type="ChEBI" id="CHEBI:74415"/>
        <dbReference type="EC" id="2.5.1.75"/>
    </reaction>
</comment>
<evidence type="ECO:0000256" key="9">
    <source>
        <dbReference type="ARBA" id="ARBA00049563"/>
    </source>
</evidence>
<evidence type="ECO:0000256" key="10">
    <source>
        <dbReference type="HAMAP-Rule" id="MF_00185"/>
    </source>
</evidence>
<evidence type="ECO:0000313" key="15">
    <source>
        <dbReference type="Proteomes" id="UP000823772"/>
    </source>
</evidence>
<feature type="region of interest" description="Interaction with substrate tRNA" evidence="10">
    <location>
        <begin position="51"/>
        <end position="54"/>
    </location>
</feature>
<dbReference type="PANTHER" id="PTHR11088:SF60">
    <property type="entry name" value="TRNA DIMETHYLALLYLTRANSFERASE"/>
    <property type="match status" value="1"/>
</dbReference>
<dbReference type="EMBL" id="JADILY010000062">
    <property type="protein sequence ID" value="MBO8481492.1"/>
    <property type="molecule type" value="Genomic_DNA"/>
</dbReference>
<feature type="binding site" evidence="10">
    <location>
        <begin position="21"/>
        <end position="26"/>
    </location>
    <ligand>
        <name>substrate</name>
    </ligand>
</feature>
<dbReference type="GO" id="GO:0005524">
    <property type="term" value="F:ATP binding"/>
    <property type="evidence" value="ECO:0007669"/>
    <property type="project" value="UniProtKB-UniRule"/>
</dbReference>
<feature type="binding site" evidence="10">
    <location>
        <begin position="19"/>
        <end position="26"/>
    </location>
    <ligand>
        <name>ATP</name>
        <dbReference type="ChEBI" id="CHEBI:30616"/>
    </ligand>
</feature>
<evidence type="ECO:0000256" key="8">
    <source>
        <dbReference type="ARBA" id="ARBA00022842"/>
    </source>
</evidence>
<evidence type="ECO:0000256" key="11">
    <source>
        <dbReference type="RuleBase" id="RU003783"/>
    </source>
</evidence>
<proteinExistence type="inferred from homology"/>
<dbReference type="PANTHER" id="PTHR11088">
    <property type="entry name" value="TRNA DIMETHYLALLYLTRANSFERASE"/>
    <property type="match status" value="1"/>
</dbReference>
<reference evidence="14" key="2">
    <citation type="journal article" date="2021" name="PeerJ">
        <title>Extensive microbial diversity within the chicken gut microbiome revealed by metagenomics and culture.</title>
        <authorList>
            <person name="Gilroy R."/>
            <person name="Ravi A."/>
            <person name="Getino M."/>
            <person name="Pursley I."/>
            <person name="Horton D.L."/>
            <person name="Alikhan N.F."/>
            <person name="Baker D."/>
            <person name="Gharbi K."/>
            <person name="Hall N."/>
            <person name="Watson M."/>
            <person name="Adriaenssens E.M."/>
            <person name="Foster-Nyarko E."/>
            <person name="Jarju S."/>
            <person name="Secka A."/>
            <person name="Antonio M."/>
            <person name="Oren A."/>
            <person name="Chaudhuri R.R."/>
            <person name="La Ragione R."/>
            <person name="Hildebrand F."/>
            <person name="Pallen M.J."/>
        </authorList>
    </citation>
    <scope>NUCLEOTIDE SEQUENCE</scope>
    <source>
        <strain evidence="14">B3-2255</strain>
    </source>
</reference>
<evidence type="ECO:0000313" key="14">
    <source>
        <dbReference type="EMBL" id="MBO8481492.1"/>
    </source>
</evidence>
<dbReference type="Gene3D" id="3.40.50.300">
    <property type="entry name" value="P-loop containing nucleotide triphosphate hydrolases"/>
    <property type="match status" value="2"/>
</dbReference>
<comment type="caution">
    <text evidence="14">The sequence shown here is derived from an EMBL/GenBank/DDBJ whole genome shotgun (WGS) entry which is preliminary data.</text>
</comment>
<comment type="caution">
    <text evidence="10">Lacks conserved residue(s) required for the propagation of feature annotation.</text>
</comment>
<evidence type="ECO:0000256" key="13">
    <source>
        <dbReference type="RuleBase" id="RU003785"/>
    </source>
</evidence>
<evidence type="ECO:0000256" key="6">
    <source>
        <dbReference type="ARBA" id="ARBA00022741"/>
    </source>
</evidence>
<dbReference type="HAMAP" id="MF_00185">
    <property type="entry name" value="IPP_trans"/>
    <property type="match status" value="1"/>
</dbReference>
<dbReference type="Gene3D" id="1.10.287.890">
    <property type="entry name" value="Crystal structure of tRNA isopentenylpyrophosphate transferase (bh2366) domain"/>
    <property type="match status" value="1"/>
</dbReference>
<feature type="site" description="Interaction with substrate tRNA" evidence="10">
    <location>
        <position position="139"/>
    </location>
</feature>
<evidence type="ECO:0000256" key="7">
    <source>
        <dbReference type="ARBA" id="ARBA00022840"/>
    </source>
</evidence>
<organism evidence="14 15">
    <name type="scientific">Candidatus Merdivivens faecigallinarum</name>
    <dbReference type="NCBI Taxonomy" id="2840871"/>
    <lineage>
        <taxon>Bacteria</taxon>
        <taxon>Pseudomonadati</taxon>
        <taxon>Bacteroidota</taxon>
        <taxon>Bacteroidia</taxon>
        <taxon>Bacteroidales</taxon>
        <taxon>Muribaculaceae</taxon>
        <taxon>Muribaculaceae incertae sedis</taxon>
        <taxon>Candidatus Merdivivens</taxon>
    </lineage>
</organism>
<keyword evidence="5 10" id="KW-0819">tRNA processing</keyword>
<evidence type="ECO:0000256" key="3">
    <source>
        <dbReference type="ARBA" id="ARBA00005842"/>
    </source>
</evidence>
<comment type="cofactor">
    <cofactor evidence="1 10">
        <name>Mg(2+)</name>
        <dbReference type="ChEBI" id="CHEBI:18420"/>
    </cofactor>
</comment>
<dbReference type="InterPro" id="IPR027417">
    <property type="entry name" value="P-loop_NTPase"/>
</dbReference>
<keyword evidence="8 10" id="KW-0460">Magnesium</keyword>
<protein>
    <recommendedName>
        <fullName evidence="10">tRNA dimethylallyltransferase</fullName>
        <ecNumber evidence="10">2.5.1.75</ecNumber>
    </recommendedName>
    <alternativeName>
        <fullName evidence="10">Dimethylallyl diphosphate:tRNA dimethylallyltransferase</fullName>
        <shortName evidence="10">DMAPP:tRNA dimethylallyltransferase</shortName>
        <shortName evidence="10">DMATase</shortName>
    </alternativeName>
    <alternativeName>
        <fullName evidence="10">Isopentenyl-diphosphate:tRNA isopentenyltransferase</fullName>
        <shortName evidence="10">IPP transferase</shortName>
        <shortName evidence="10">IPPT</shortName>
        <shortName evidence="10">IPTase</shortName>
    </alternativeName>
</protein>
<name>A0A9D9IYK3_9BACT</name>
<dbReference type="Pfam" id="PF01715">
    <property type="entry name" value="IPPT"/>
    <property type="match status" value="1"/>
</dbReference>
<dbReference type="Proteomes" id="UP000823772">
    <property type="component" value="Unassembled WGS sequence"/>
</dbReference>
<comment type="similarity">
    <text evidence="3 10 13">Belongs to the IPP transferase family.</text>
</comment>
<sequence>MSYLGQFRNGEYDLLAVIGPTASGKTGFAVKVAREIDSLCGKGCAVILSADSRQVYRGMDIGTGKDLGEYGEIPYRLIDIADAGSQYNIFEYQRDFEREYSKVLREGGIPILCGGSGLYIEAATCGYSLPEVPPDPALREELEKKDTDSLIAMLASMKTLHNSTDYDTRKRLIRAIEIAVYEQSHPVDRTHFLPKNCRYAGISVSREERNARIDSRLEKRLGEGMVEEVERLLQSGIPPENLIYYGLEYKFITLYLTGKMEYEEMKGRLRIAIHQFAKRQMTWFRGMERRGIPIEWIETEKQCHI</sequence>
<comment type="function">
    <text evidence="2 10 12">Catalyzes the transfer of a dimethylallyl group onto the adenine at position 37 in tRNAs that read codons beginning with uridine, leading to the formation of N6-(dimethylallyl)adenosine (i(6)A).</text>
</comment>